<dbReference type="Pfam" id="PF05730">
    <property type="entry name" value="CFEM"/>
    <property type="match status" value="1"/>
</dbReference>
<evidence type="ECO:0000256" key="4">
    <source>
        <dbReference type="ARBA" id="ARBA00022525"/>
    </source>
</evidence>
<evidence type="ECO:0000259" key="10">
    <source>
        <dbReference type="Pfam" id="PF05730"/>
    </source>
</evidence>
<evidence type="ECO:0000256" key="3">
    <source>
        <dbReference type="ARBA" id="ARBA00010031"/>
    </source>
</evidence>
<sequence length="137" mass="15184">MKSTYFIAAFVALAQAKSIDDIPACARDCLRNSVKKVTPQCGESDFHCICPKFDAVRGDAAGCVLGACGAETGKGNPRRCKKALRGRVRRTGHHLSQHERVRLMSCRTNSIRRDCGRRWTPLARAFVRYACNQRKAG</sequence>
<comment type="similarity">
    <text evidence="3">Belongs to the RBT5 family.</text>
</comment>
<dbReference type="Proteomes" id="UP000078340">
    <property type="component" value="Unassembled WGS sequence"/>
</dbReference>
<comment type="subcellular location">
    <subcellularLocation>
        <location evidence="1">Membrane</location>
        <topology evidence="1">Lipid-anchor</topology>
        <topology evidence="1">GPI-anchor</topology>
    </subcellularLocation>
    <subcellularLocation>
        <location evidence="2">Secreted</location>
    </subcellularLocation>
</comment>
<reference evidence="11 12" key="1">
    <citation type="submission" date="2016-02" db="EMBL/GenBank/DDBJ databases">
        <title>Biosynthesis of antibiotic leucinostatins and their inhibition on Phytophthora in bio-control Purpureocillium lilacinum.</title>
        <authorList>
            <person name="Wang G."/>
            <person name="Liu Z."/>
            <person name="Lin R."/>
            <person name="Li E."/>
            <person name="Mao Z."/>
            <person name="Ling J."/>
            <person name="Yin W."/>
            <person name="Xie B."/>
        </authorList>
    </citation>
    <scope>NUCLEOTIDE SEQUENCE [LARGE SCALE GENOMIC DNA]</scope>
    <source>
        <strain evidence="11">PLFJ-1</strain>
    </source>
</reference>
<evidence type="ECO:0000256" key="1">
    <source>
        <dbReference type="ARBA" id="ARBA00004589"/>
    </source>
</evidence>
<dbReference type="AlphaFoldDB" id="A0A179HWJ1"/>
<evidence type="ECO:0000313" key="11">
    <source>
        <dbReference type="EMBL" id="OAQ93921.1"/>
    </source>
</evidence>
<keyword evidence="6 9" id="KW-0732">Signal</keyword>
<dbReference type="GO" id="GO:0098552">
    <property type="term" value="C:side of membrane"/>
    <property type="evidence" value="ECO:0007669"/>
    <property type="project" value="UniProtKB-KW"/>
</dbReference>
<keyword evidence="5" id="KW-0325">Glycoprotein</keyword>
<evidence type="ECO:0000256" key="9">
    <source>
        <dbReference type="SAM" id="SignalP"/>
    </source>
</evidence>
<keyword evidence="5" id="KW-0336">GPI-anchor</keyword>
<organism evidence="11 12">
    <name type="scientific">Purpureocillium lilacinum</name>
    <name type="common">Paecilomyces lilacinus</name>
    <dbReference type="NCBI Taxonomy" id="33203"/>
    <lineage>
        <taxon>Eukaryota</taxon>
        <taxon>Fungi</taxon>
        <taxon>Dikarya</taxon>
        <taxon>Ascomycota</taxon>
        <taxon>Pezizomycotina</taxon>
        <taxon>Sordariomycetes</taxon>
        <taxon>Hypocreomycetidae</taxon>
        <taxon>Hypocreales</taxon>
        <taxon>Ophiocordycipitaceae</taxon>
        <taxon>Purpureocillium</taxon>
    </lineage>
</organism>
<keyword evidence="7" id="KW-1015">Disulfide bond</keyword>
<evidence type="ECO:0000256" key="6">
    <source>
        <dbReference type="ARBA" id="ARBA00022729"/>
    </source>
</evidence>
<feature type="domain" description="CFEM" evidence="10">
    <location>
        <begin position="19"/>
        <end position="72"/>
    </location>
</feature>
<feature type="chain" id="PRO_5008103952" evidence="9">
    <location>
        <begin position="17"/>
        <end position="137"/>
    </location>
</feature>
<gene>
    <name evidence="11" type="ORF">VFPFJ_00029</name>
</gene>
<keyword evidence="5" id="KW-0472">Membrane</keyword>
<proteinExistence type="inferred from homology"/>
<evidence type="ECO:0000313" key="12">
    <source>
        <dbReference type="Proteomes" id="UP000078340"/>
    </source>
</evidence>
<dbReference type="InterPro" id="IPR008427">
    <property type="entry name" value="Extracellular_membr_CFEM_dom"/>
</dbReference>
<accession>A0A179HWJ1</accession>
<feature type="signal peptide" evidence="9">
    <location>
        <begin position="1"/>
        <end position="16"/>
    </location>
</feature>
<keyword evidence="4" id="KW-0964">Secreted</keyword>
<dbReference type="GO" id="GO:0005576">
    <property type="term" value="C:extracellular region"/>
    <property type="evidence" value="ECO:0007669"/>
    <property type="project" value="UniProtKB-SubCell"/>
</dbReference>
<keyword evidence="8" id="KW-0449">Lipoprotein</keyword>
<evidence type="ECO:0000256" key="7">
    <source>
        <dbReference type="ARBA" id="ARBA00023157"/>
    </source>
</evidence>
<name>A0A179HWJ1_PURLI</name>
<evidence type="ECO:0000256" key="8">
    <source>
        <dbReference type="ARBA" id="ARBA00023288"/>
    </source>
</evidence>
<dbReference type="EMBL" id="LSBI01000001">
    <property type="protein sequence ID" value="OAQ93921.1"/>
    <property type="molecule type" value="Genomic_DNA"/>
</dbReference>
<evidence type="ECO:0000256" key="5">
    <source>
        <dbReference type="ARBA" id="ARBA00022622"/>
    </source>
</evidence>
<evidence type="ECO:0000256" key="2">
    <source>
        <dbReference type="ARBA" id="ARBA00004613"/>
    </source>
</evidence>
<protein>
    <submittedName>
        <fullName evidence="11">CFEM domain-containing protein</fullName>
    </submittedName>
</protein>
<comment type="caution">
    <text evidence="11">The sequence shown here is derived from an EMBL/GenBank/DDBJ whole genome shotgun (WGS) entry which is preliminary data.</text>
</comment>